<evidence type="ECO:0000313" key="3">
    <source>
        <dbReference type="Ensembl" id="ENSECRP00000002043.1"/>
    </source>
</evidence>
<dbReference type="PANTHER" id="PTHR36542:SF2">
    <property type="entry name" value="GIG2-LIKE PROTEIN DRED-RELATED"/>
    <property type="match status" value="1"/>
</dbReference>
<dbReference type="Ensembl" id="ENSECRT00000002071.1">
    <property type="protein sequence ID" value="ENSECRP00000002043.1"/>
    <property type="gene ID" value="ENSECRG00000001416.1"/>
</dbReference>
<dbReference type="GO" id="GO:0003950">
    <property type="term" value="F:NAD+ poly-ADP-ribosyltransferase activity"/>
    <property type="evidence" value="ECO:0007669"/>
    <property type="project" value="InterPro"/>
</dbReference>
<protein>
    <recommendedName>
        <fullName evidence="2">PARP catalytic domain-containing protein</fullName>
    </recommendedName>
</protein>
<dbReference type="SUPFAM" id="SSF56399">
    <property type="entry name" value="ADP-ribosylation"/>
    <property type="match status" value="1"/>
</dbReference>
<accession>A0A8C4RFZ4</accession>
<organism evidence="3 4">
    <name type="scientific">Erpetoichthys calabaricus</name>
    <name type="common">Rope fish</name>
    <name type="synonym">Calamoichthys calabaricus</name>
    <dbReference type="NCBI Taxonomy" id="27687"/>
    <lineage>
        <taxon>Eukaryota</taxon>
        <taxon>Metazoa</taxon>
        <taxon>Chordata</taxon>
        <taxon>Craniata</taxon>
        <taxon>Vertebrata</taxon>
        <taxon>Euteleostomi</taxon>
        <taxon>Actinopterygii</taxon>
        <taxon>Polypteriformes</taxon>
        <taxon>Polypteridae</taxon>
        <taxon>Erpetoichthys</taxon>
    </lineage>
</organism>
<feature type="domain" description="PARP catalytic" evidence="2">
    <location>
        <begin position="27"/>
        <end position="112"/>
    </location>
</feature>
<evidence type="ECO:0000256" key="1">
    <source>
        <dbReference type="ARBA" id="ARBA00024347"/>
    </source>
</evidence>
<evidence type="ECO:0000259" key="2">
    <source>
        <dbReference type="Pfam" id="PF00644"/>
    </source>
</evidence>
<proteinExistence type="inferred from homology"/>
<name>A0A8C4RFZ4_ERPCA</name>
<dbReference type="GeneTree" id="ENSGT00940000163496"/>
<dbReference type="Gene3D" id="3.90.175.10">
    <property type="entry name" value="Diphtheria Toxin, domain 1"/>
    <property type="match status" value="1"/>
</dbReference>
<reference evidence="3" key="2">
    <citation type="submission" date="2025-08" db="UniProtKB">
        <authorList>
            <consortium name="Ensembl"/>
        </authorList>
    </citation>
    <scope>IDENTIFICATION</scope>
</reference>
<dbReference type="AlphaFoldDB" id="A0A8C4RFZ4"/>
<dbReference type="Pfam" id="PF00644">
    <property type="entry name" value="PARP"/>
    <property type="match status" value="1"/>
</dbReference>
<dbReference type="Proteomes" id="UP000694620">
    <property type="component" value="Chromosome 5"/>
</dbReference>
<reference evidence="3" key="1">
    <citation type="submission" date="2021-06" db="EMBL/GenBank/DDBJ databases">
        <authorList>
            <consortium name="Wellcome Sanger Institute Data Sharing"/>
        </authorList>
    </citation>
    <scope>NUCLEOTIDE SEQUENCE [LARGE SCALE GENOMIC DNA]</scope>
</reference>
<dbReference type="FunFam" id="3.90.175.10:FF:000001">
    <property type="entry name" value="Grass carp reovirus (GCRV)-induced gene 2e"/>
    <property type="match status" value="1"/>
</dbReference>
<dbReference type="GO" id="GO:0005737">
    <property type="term" value="C:cytoplasm"/>
    <property type="evidence" value="ECO:0007669"/>
    <property type="project" value="TreeGrafter"/>
</dbReference>
<keyword evidence="4" id="KW-1185">Reference proteome</keyword>
<dbReference type="InterPro" id="IPR012317">
    <property type="entry name" value="Poly(ADP-ribose)pol_cat_dom"/>
</dbReference>
<sequence>MASNFWEEVDSNVYIPACLESYTEPVQDRVYIMYHGTTKENAEKIRKEGFKASTKGMLGKGVYVSRDIQKAGRYPLDIDESQRYVLKILVNVGRVKKIDKQKHPMQKTWHDKGYDTAWVPPNCGMVPSGLEEDCVWDPRRIRVMEVMHPSSVLQIIHILFLPVFYYCESEPSFMC</sequence>
<reference evidence="3" key="3">
    <citation type="submission" date="2025-09" db="UniProtKB">
        <authorList>
            <consortium name="Ensembl"/>
        </authorList>
    </citation>
    <scope>IDENTIFICATION</scope>
</reference>
<comment type="similarity">
    <text evidence="1">Belongs to the ARTD/PARP family.</text>
</comment>
<evidence type="ECO:0000313" key="4">
    <source>
        <dbReference type="Proteomes" id="UP000694620"/>
    </source>
</evidence>
<dbReference type="PANTHER" id="PTHR36542">
    <property type="entry name" value="GIG2-LIKE PROTEIN DRED-RELATED"/>
    <property type="match status" value="1"/>
</dbReference>